<sequence length="57" mass="6321">MRQFKIVIEKHPDGYVAYPIGITGAVVGQGETYEEVLADVKSALVCYLEEFGEQDTL</sequence>
<proteinExistence type="predicted"/>
<evidence type="ECO:0000313" key="2">
    <source>
        <dbReference type="Proteomes" id="UP000324689"/>
    </source>
</evidence>
<name>A0A5A5RZX0_MICAE</name>
<evidence type="ECO:0000313" key="1">
    <source>
        <dbReference type="EMBL" id="GCA80495.1"/>
    </source>
</evidence>
<evidence type="ECO:0008006" key="3">
    <source>
        <dbReference type="Google" id="ProtNLM"/>
    </source>
</evidence>
<dbReference type="Gene3D" id="3.30.160.250">
    <property type="match status" value="1"/>
</dbReference>
<dbReference type="SUPFAM" id="SSF143100">
    <property type="entry name" value="TTHA1013/TTHA0281-like"/>
    <property type="match status" value="1"/>
</dbReference>
<gene>
    <name evidence="1" type="ORF">MiTs_02503</name>
</gene>
<accession>A0A5A5RZX0</accession>
<dbReference type="RefSeq" id="WP_172968164.1">
    <property type="nucleotide sequence ID" value="NZ_BHVQ01000030.1"/>
</dbReference>
<dbReference type="AlphaFoldDB" id="A0A5A5RZX0"/>
<protein>
    <recommendedName>
        <fullName evidence="3">HicB-like antitoxin of toxin-antitoxin system domain-containing protein</fullName>
    </recommendedName>
</protein>
<dbReference type="InterPro" id="IPR035069">
    <property type="entry name" value="TTHA1013/TTHA0281-like"/>
</dbReference>
<organism evidence="1 2">
    <name type="scientific">Microcystis aeruginosa NIES-2521</name>
    <dbReference type="NCBI Taxonomy" id="2303983"/>
    <lineage>
        <taxon>Bacteria</taxon>
        <taxon>Bacillati</taxon>
        <taxon>Cyanobacteriota</taxon>
        <taxon>Cyanophyceae</taxon>
        <taxon>Oscillatoriophycideae</taxon>
        <taxon>Chroococcales</taxon>
        <taxon>Microcystaceae</taxon>
        <taxon>Microcystis</taxon>
    </lineage>
</organism>
<reference evidence="1 2" key="1">
    <citation type="submission" date="2018-09" db="EMBL/GenBank/DDBJ databases">
        <title>Evolutionary history of phycoerythrin pigmentation in the water bloom-forming cyanobacterium Microcystis aeruginosa.</title>
        <authorList>
            <person name="Tanabe Y."/>
            <person name="Tanabe Y."/>
            <person name="Yamaguchi H."/>
        </authorList>
    </citation>
    <scope>NUCLEOTIDE SEQUENCE [LARGE SCALE GENOMIC DNA]</scope>
    <source>
        <strain evidence="1 2">NIES-2521</strain>
    </source>
</reference>
<dbReference type="EMBL" id="BHVQ01000030">
    <property type="protein sequence ID" value="GCA80495.1"/>
    <property type="molecule type" value="Genomic_DNA"/>
</dbReference>
<dbReference type="Proteomes" id="UP000324689">
    <property type="component" value="Unassembled WGS sequence"/>
</dbReference>
<comment type="caution">
    <text evidence="1">The sequence shown here is derived from an EMBL/GenBank/DDBJ whole genome shotgun (WGS) entry which is preliminary data.</text>
</comment>